<dbReference type="EMBL" id="QKXQ01000235">
    <property type="protein sequence ID" value="REH96861.1"/>
    <property type="molecule type" value="Genomic_DNA"/>
</dbReference>
<gene>
    <name evidence="1" type="ORF">DOS83_04920</name>
</gene>
<proteinExistence type="predicted"/>
<evidence type="ECO:0000313" key="1">
    <source>
        <dbReference type="EMBL" id="REH96861.1"/>
    </source>
</evidence>
<dbReference type="AlphaFoldDB" id="A0A3E0IQK2"/>
<reference evidence="1 2" key="1">
    <citation type="journal article" date="2018" name="Vet. Microbiol.">
        <title>Characterisation of Staphylococcus felis isolated from cats using whole genome sequencing.</title>
        <authorList>
            <person name="Worthing K."/>
            <person name="Pang S."/>
            <person name="Trott D.J."/>
            <person name="Abraham S."/>
            <person name="Coombs G.W."/>
            <person name="Jordan D."/>
            <person name="McIntyre L."/>
            <person name="Davies M.R."/>
            <person name="Norris J."/>
        </authorList>
    </citation>
    <scope>NUCLEOTIDE SEQUENCE [LARGE SCALE GENOMIC DNA]</scope>
    <source>
        <strain evidence="1 2">F9</strain>
    </source>
</reference>
<organism evidence="1 2">
    <name type="scientific">Staphylococcus felis</name>
    <dbReference type="NCBI Taxonomy" id="46127"/>
    <lineage>
        <taxon>Bacteria</taxon>
        <taxon>Bacillati</taxon>
        <taxon>Bacillota</taxon>
        <taxon>Bacilli</taxon>
        <taxon>Bacillales</taxon>
        <taxon>Staphylococcaceae</taxon>
        <taxon>Staphylococcus</taxon>
    </lineage>
</organism>
<sequence length="65" mass="7956">MLPSNIQHYYIPTHLIEEINHMNHLQLHVNIHDFINNDLNITLNHREIKLIKIFKHQPTLRHDLY</sequence>
<comment type="caution">
    <text evidence="1">The sequence shown here is derived from an EMBL/GenBank/DDBJ whole genome shotgun (WGS) entry which is preliminary data.</text>
</comment>
<protein>
    <submittedName>
        <fullName evidence="1">Uncharacterized protein</fullName>
    </submittedName>
</protein>
<name>A0A3E0IQK2_9STAP</name>
<evidence type="ECO:0000313" key="2">
    <source>
        <dbReference type="Proteomes" id="UP000256562"/>
    </source>
</evidence>
<dbReference type="Proteomes" id="UP000256562">
    <property type="component" value="Unassembled WGS sequence"/>
</dbReference>
<accession>A0A3E0IQK2</accession>